<name>A0ACA9S584_9GLOM</name>
<evidence type="ECO:0000313" key="1">
    <source>
        <dbReference type="EMBL" id="CAG8827922.1"/>
    </source>
</evidence>
<evidence type="ECO:0000313" key="2">
    <source>
        <dbReference type="Proteomes" id="UP000789920"/>
    </source>
</evidence>
<dbReference type="EMBL" id="CAJVQC010094626">
    <property type="protein sequence ID" value="CAG8827922.1"/>
    <property type="molecule type" value="Genomic_DNA"/>
</dbReference>
<protein>
    <submittedName>
        <fullName evidence="1">8547_t:CDS:1</fullName>
    </submittedName>
</protein>
<comment type="caution">
    <text evidence="1">The sequence shown here is derived from an EMBL/GenBank/DDBJ whole genome shotgun (WGS) entry which is preliminary data.</text>
</comment>
<feature type="non-terminal residue" evidence="1">
    <location>
        <position position="1"/>
    </location>
</feature>
<proteinExistence type="predicted"/>
<organism evidence="1 2">
    <name type="scientific">Racocetra persica</name>
    <dbReference type="NCBI Taxonomy" id="160502"/>
    <lineage>
        <taxon>Eukaryota</taxon>
        <taxon>Fungi</taxon>
        <taxon>Fungi incertae sedis</taxon>
        <taxon>Mucoromycota</taxon>
        <taxon>Glomeromycotina</taxon>
        <taxon>Glomeromycetes</taxon>
        <taxon>Diversisporales</taxon>
        <taxon>Gigasporaceae</taxon>
        <taxon>Racocetra</taxon>
    </lineage>
</organism>
<accession>A0ACA9S584</accession>
<keyword evidence="2" id="KW-1185">Reference proteome</keyword>
<gene>
    <name evidence="1" type="ORF">RPERSI_LOCUS27101</name>
</gene>
<reference evidence="1" key="1">
    <citation type="submission" date="2021-06" db="EMBL/GenBank/DDBJ databases">
        <authorList>
            <person name="Kallberg Y."/>
            <person name="Tangrot J."/>
            <person name="Rosling A."/>
        </authorList>
    </citation>
    <scope>NUCLEOTIDE SEQUENCE</scope>
    <source>
        <strain evidence="1">MA461A</strain>
    </source>
</reference>
<sequence>IENLNKETLKSEEISQLVQQYKEIKDELREPCYITYHENNVIQFTYHNQKGADLEQENYEAFVDKIYLYYANYLKSPGTIKLNRAPLFLESKENPLSESNKLHYSFCNDKGNLVIEEVNNPDIQPRLKTVVLDAKTDISSQHLTSFKAGPNK</sequence>
<dbReference type="Proteomes" id="UP000789920">
    <property type="component" value="Unassembled WGS sequence"/>
</dbReference>